<feature type="transmembrane region" description="Helical" evidence="2">
    <location>
        <begin position="331"/>
        <end position="350"/>
    </location>
</feature>
<feature type="transmembrane region" description="Helical" evidence="2">
    <location>
        <begin position="385"/>
        <end position="406"/>
    </location>
</feature>
<evidence type="ECO:0000256" key="1">
    <source>
        <dbReference type="SAM" id="MobiDB-lite"/>
    </source>
</evidence>
<evidence type="ECO:0000256" key="2">
    <source>
        <dbReference type="SAM" id="Phobius"/>
    </source>
</evidence>
<dbReference type="OrthoDB" id="3363151at2759"/>
<evidence type="ECO:0008006" key="5">
    <source>
        <dbReference type="Google" id="ProtNLM"/>
    </source>
</evidence>
<feature type="transmembrane region" description="Helical" evidence="2">
    <location>
        <begin position="238"/>
        <end position="256"/>
    </location>
</feature>
<accession>A0A177TWG6</accession>
<reference evidence="3" key="1">
    <citation type="submission" date="2016-04" db="EMBL/GenBank/DDBJ databases">
        <authorList>
            <person name="Nguyen H.D."/>
            <person name="Samba Siva P."/>
            <person name="Cullis J."/>
            <person name="Levesque C.A."/>
            <person name="Hambleton S."/>
        </authorList>
    </citation>
    <scope>NUCLEOTIDE SEQUENCE</scope>
    <source>
        <strain evidence="3">DAOMC 236416</strain>
    </source>
</reference>
<feature type="transmembrane region" description="Helical" evidence="2">
    <location>
        <begin position="418"/>
        <end position="438"/>
    </location>
</feature>
<evidence type="ECO:0000313" key="4">
    <source>
        <dbReference type="Proteomes" id="UP000077521"/>
    </source>
</evidence>
<sequence>MSFKESKLDDKSGAAAVSRAEPATGTHGFRKLHGKDIWAVTPKSFTDDDSNDYGRKRSQRIGYLEGLRGLLAIEVMLWSFFRILAPAIQTDTDIGGQRPAQFVLNAPEWQNSLRKALSPLFWDGTLQASFFMMLNGRVIVETFLERRNATSLAGSAFRRPLRFFFPLAIALAITSAVNGLGGFKQANYFVALTNNNYAAPAPIWGNTLEYFNALTGFFFATEDSFLDRGVQFVPPAPMMWFVPRVFMQSFTCYTFSYMMPFILTKHKFWSMSIFGLATWWLGLWGWYSLTGLILAELVIAYDLPGIAKGGIPIGVPAFISKTKRVHLASWLPPLVLLVLGITLKYLWVFLPEHRYDELIWHFNKNTGGLNHDFPVFNIAYPRLDDWFLCTGALFLIEMFHGVRVAFDNVFFKAFARISFPLFLLSGTVFLSLGTFLHQHLFHAMNWTNEAALLGVEFAACVPLAIAVATAFHIIVEEPTIVFSKWLFKWLKEE</sequence>
<evidence type="ECO:0000313" key="3">
    <source>
        <dbReference type="EMBL" id="KAE8257837.1"/>
    </source>
</evidence>
<keyword evidence="2" id="KW-0472">Membrane</keyword>
<name>A0A177TWG6_9BASI</name>
<dbReference type="Proteomes" id="UP000077521">
    <property type="component" value="Unassembled WGS sequence"/>
</dbReference>
<dbReference type="AlphaFoldDB" id="A0A177TWG6"/>
<organism evidence="3 4">
    <name type="scientific">Tilletia indica</name>
    <dbReference type="NCBI Taxonomy" id="43049"/>
    <lineage>
        <taxon>Eukaryota</taxon>
        <taxon>Fungi</taxon>
        <taxon>Dikarya</taxon>
        <taxon>Basidiomycota</taxon>
        <taxon>Ustilaginomycotina</taxon>
        <taxon>Exobasidiomycetes</taxon>
        <taxon>Tilletiales</taxon>
        <taxon>Tilletiaceae</taxon>
        <taxon>Tilletia</taxon>
    </lineage>
</organism>
<feature type="compositionally biased region" description="Basic and acidic residues" evidence="1">
    <location>
        <begin position="1"/>
        <end position="12"/>
    </location>
</feature>
<reference evidence="3" key="2">
    <citation type="journal article" date="2019" name="IMA Fungus">
        <title>Genome sequencing and comparison of five Tilletia species to identify candidate genes for the detection of regulated species infecting wheat.</title>
        <authorList>
            <person name="Nguyen H.D.T."/>
            <person name="Sultana T."/>
            <person name="Kesanakurti P."/>
            <person name="Hambleton S."/>
        </authorList>
    </citation>
    <scope>NUCLEOTIDE SEQUENCE</scope>
    <source>
        <strain evidence="3">DAOMC 236416</strain>
    </source>
</reference>
<keyword evidence="4" id="KW-1185">Reference proteome</keyword>
<dbReference type="EMBL" id="LWDF02000094">
    <property type="protein sequence ID" value="KAE8257837.1"/>
    <property type="molecule type" value="Genomic_DNA"/>
</dbReference>
<feature type="region of interest" description="Disordered" evidence="1">
    <location>
        <begin position="1"/>
        <end position="28"/>
    </location>
</feature>
<gene>
    <name evidence="3" type="ORF">A4X13_0g2093</name>
</gene>
<feature type="transmembrane region" description="Helical" evidence="2">
    <location>
        <begin position="161"/>
        <end position="183"/>
    </location>
</feature>
<feature type="transmembrane region" description="Helical" evidence="2">
    <location>
        <begin position="450"/>
        <end position="475"/>
    </location>
</feature>
<protein>
    <recommendedName>
        <fullName evidence="5">Acyltransferase 3 domain-containing protein</fullName>
    </recommendedName>
</protein>
<keyword evidence="2" id="KW-1133">Transmembrane helix</keyword>
<comment type="caution">
    <text evidence="3">The sequence shown here is derived from an EMBL/GenBank/DDBJ whole genome shotgun (WGS) entry which is preliminary data.</text>
</comment>
<proteinExistence type="predicted"/>
<keyword evidence="2" id="KW-0812">Transmembrane</keyword>